<feature type="transmembrane region" description="Helical" evidence="9">
    <location>
        <begin position="441"/>
        <end position="466"/>
    </location>
</feature>
<evidence type="ECO:0000256" key="1">
    <source>
        <dbReference type="ARBA" id="ARBA00004651"/>
    </source>
</evidence>
<feature type="transmembrane region" description="Helical" evidence="9">
    <location>
        <begin position="389"/>
        <end position="410"/>
    </location>
</feature>
<evidence type="ECO:0000256" key="6">
    <source>
        <dbReference type="ARBA" id="ARBA00022989"/>
    </source>
</evidence>
<evidence type="ECO:0000256" key="3">
    <source>
        <dbReference type="ARBA" id="ARBA00022448"/>
    </source>
</evidence>
<evidence type="ECO:0000256" key="4">
    <source>
        <dbReference type="ARBA" id="ARBA00022475"/>
    </source>
</evidence>
<protein>
    <recommendedName>
        <fullName evidence="12">Cation transporter</fullName>
    </recommendedName>
</protein>
<dbReference type="Proteomes" id="UP000266622">
    <property type="component" value="Unassembled WGS sequence"/>
</dbReference>
<evidence type="ECO:0008006" key="12">
    <source>
        <dbReference type="Google" id="ProtNLM"/>
    </source>
</evidence>
<reference evidence="10 11" key="1">
    <citation type="journal article" date="2018" name="Syst. Appl. Microbiol.">
        <title>A new symbiotic nanoarchaeote (Candidatus Nanoclepta minutus) and its host (Zestosphaera tikiterensis gen. nov., sp. nov.) from a New Zealand hot spring.</title>
        <authorList>
            <person name="St John E."/>
            <person name="Liu Y."/>
            <person name="Podar M."/>
            <person name="Stott M.B."/>
            <person name="Meneghin J."/>
            <person name="Chen Z."/>
            <person name="Lagutin K."/>
            <person name="Mitchell K."/>
            <person name="Reysenbach A.L."/>
        </authorList>
    </citation>
    <scope>NUCLEOTIDE SEQUENCE [LARGE SCALE GENOMIC DNA]</scope>
    <source>
        <strain evidence="10">NZ3</strain>
    </source>
</reference>
<feature type="transmembrane region" description="Helical" evidence="9">
    <location>
        <begin position="276"/>
        <end position="294"/>
    </location>
</feature>
<dbReference type="PANTHER" id="PTHR32024">
    <property type="entry name" value="TRK SYSTEM POTASSIUM UPTAKE PROTEIN TRKG-RELATED"/>
    <property type="match status" value="1"/>
</dbReference>
<evidence type="ECO:0000313" key="10">
    <source>
        <dbReference type="EMBL" id="RIB35386.1"/>
    </source>
</evidence>
<feature type="transmembrane region" description="Helical" evidence="9">
    <location>
        <begin position="12"/>
        <end position="36"/>
    </location>
</feature>
<comment type="caution">
    <text evidence="10">The sequence shown here is derived from an EMBL/GenBank/DDBJ whole genome shotgun (WGS) entry which is preliminary data.</text>
</comment>
<dbReference type="InterPro" id="IPR003445">
    <property type="entry name" value="Cat_transpt"/>
</dbReference>
<feature type="transmembrane region" description="Helical" evidence="9">
    <location>
        <begin position="83"/>
        <end position="107"/>
    </location>
</feature>
<keyword evidence="6 9" id="KW-1133">Transmembrane helix</keyword>
<dbReference type="GO" id="GO:0030001">
    <property type="term" value="P:metal ion transport"/>
    <property type="evidence" value="ECO:0007669"/>
    <property type="project" value="UniProtKB-ARBA"/>
</dbReference>
<feature type="transmembrane region" description="Helical" evidence="9">
    <location>
        <begin position="231"/>
        <end position="255"/>
    </location>
</feature>
<keyword evidence="5 9" id="KW-0812">Transmembrane</keyword>
<evidence type="ECO:0000256" key="9">
    <source>
        <dbReference type="SAM" id="Phobius"/>
    </source>
</evidence>
<keyword evidence="4" id="KW-1003">Cell membrane</keyword>
<feature type="transmembrane region" description="Helical" evidence="9">
    <location>
        <begin position="42"/>
        <end position="62"/>
    </location>
</feature>
<comment type="subcellular location">
    <subcellularLocation>
        <location evidence="1">Cell membrane</location>
        <topology evidence="1">Multi-pass membrane protein</topology>
    </subcellularLocation>
</comment>
<feature type="transmembrane region" description="Helical" evidence="9">
    <location>
        <begin position="324"/>
        <end position="345"/>
    </location>
</feature>
<feature type="transmembrane region" description="Helical" evidence="9">
    <location>
        <begin position="141"/>
        <end position="159"/>
    </location>
</feature>
<keyword evidence="8 9" id="KW-0472">Membrane</keyword>
<evidence type="ECO:0000256" key="5">
    <source>
        <dbReference type="ARBA" id="ARBA00022692"/>
    </source>
</evidence>
<comment type="similarity">
    <text evidence="2">Belongs to the TrkH potassium transport family.</text>
</comment>
<keyword evidence="7" id="KW-0406">Ion transport</keyword>
<name>A0A397WRV3_9ARCH</name>
<proteinExistence type="inferred from homology"/>
<evidence type="ECO:0000256" key="2">
    <source>
        <dbReference type="ARBA" id="ARBA00009137"/>
    </source>
</evidence>
<organism evidence="10 11">
    <name type="scientific">Candidatus Nanoclepta minutus</name>
    <dbReference type="NCBI Taxonomy" id="1940235"/>
    <lineage>
        <taxon>Archaea</taxon>
        <taxon>Nanobdellota</taxon>
        <taxon>Candidatus Nanoclepta</taxon>
    </lineage>
</organism>
<dbReference type="Pfam" id="PF02386">
    <property type="entry name" value="TrkH"/>
    <property type="match status" value="1"/>
</dbReference>
<keyword evidence="3" id="KW-0813">Transport</keyword>
<sequence length="471" mass="53712">MEDFLLFLKVFGAIFRIFSIFHFLAILVSTLIGLLTLNTFEFIYALVFFITGAILYIGGFLLENKINIPLEKLKVKHHIVISAIALAWLIMPFISGIIYFLTGLSLIDSYFESMSAWTTTGFTMYSNLESLPYSVKFWRSFEQWIGGIGIVAFLVYLLSDNKILYHIVKFEGREELFEGTMEHSIKEIFKIYAVLTFFGASFLSFTGMDVFTSVNLSMTALATGGMIPFSFLNLTISQKIIIIVLMILGATSFLFHYKVFFQGNRRFIRVYEPLRWMILFITVVSILGYFSSGIDILDSIFHTVSAMTCTGFSYLNLLNMNESYIFGLILLMIFGGAVGSTSGAVKIDRIIILFKGIKKYIRNISRSAKEVVVETYINKEIDNEDILNAGMYFFLYVLILMISSIAFTLYTKNFLHSLFEVASAMGNVGLSLGFISNQMPLVYKLLFIFLMWGGRIEYFVVIAFLYSMFKR</sequence>
<dbReference type="AlphaFoldDB" id="A0A397WRV3"/>
<evidence type="ECO:0000256" key="8">
    <source>
        <dbReference type="ARBA" id="ARBA00023136"/>
    </source>
</evidence>
<evidence type="ECO:0000256" key="7">
    <source>
        <dbReference type="ARBA" id="ARBA00023065"/>
    </source>
</evidence>
<feature type="transmembrane region" description="Helical" evidence="9">
    <location>
        <begin position="191"/>
        <end position="211"/>
    </location>
</feature>
<dbReference type="GO" id="GO:0008324">
    <property type="term" value="F:monoatomic cation transmembrane transporter activity"/>
    <property type="evidence" value="ECO:0007669"/>
    <property type="project" value="InterPro"/>
</dbReference>
<accession>A0A397WRV3</accession>
<evidence type="ECO:0000313" key="11">
    <source>
        <dbReference type="Proteomes" id="UP000266622"/>
    </source>
</evidence>
<dbReference type="GO" id="GO:0005886">
    <property type="term" value="C:plasma membrane"/>
    <property type="evidence" value="ECO:0007669"/>
    <property type="project" value="UniProtKB-SubCell"/>
</dbReference>
<dbReference type="PANTHER" id="PTHR32024:SF2">
    <property type="entry name" value="TRK SYSTEM POTASSIUM UPTAKE PROTEIN TRKG-RELATED"/>
    <property type="match status" value="1"/>
</dbReference>
<dbReference type="EMBL" id="MWMI01000002">
    <property type="protein sequence ID" value="RIB35386.1"/>
    <property type="molecule type" value="Genomic_DNA"/>
</dbReference>
<gene>
    <name evidence="10" type="ORF">BXU00_01310</name>
</gene>